<dbReference type="AlphaFoldDB" id="A0A8T2GKE5"/>
<feature type="chain" id="PRO_5035816316" description="Transmembrane protein" evidence="1">
    <location>
        <begin position="23"/>
        <end position="45"/>
    </location>
</feature>
<accession>A0A8T2GKE5</accession>
<protein>
    <recommendedName>
        <fullName evidence="4">Transmembrane protein</fullName>
    </recommendedName>
</protein>
<gene>
    <name evidence="2" type="ORF">ISN45_At01g028150</name>
</gene>
<sequence length="45" mass="4737">MFSVGAIGSLVFFLVSLGLCSRADLESACHAPSLKVGGKMCSIWF</sequence>
<dbReference type="EMBL" id="JAEFBK010000001">
    <property type="protein sequence ID" value="KAG7647805.1"/>
    <property type="molecule type" value="Genomic_DNA"/>
</dbReference>
<evidence type="ECO:0008006" key="4">
    <source>
        <dbReference type="Google" id="ProtNLM"/>
    </source>
</evidence>
<proteinExistence type="predicted"/>
<name>A0A8T2GKE5_9BRAS</name>
<comment type="caution">
    <text evidence="2">The sequence shown here is derived from an EMBL/GenBank/DDBJ whole genome shotgun (WGS) entry which is preliminary data.</text>
</comment>
<dbReference type="Proteomes" id="UP000694240">
    <property type="component" value="Chromosome 1"/>
</dbReference>
<organism evidence="2 3">
    <name type="scientific">Arabidopsis thaliana x Arabidopsis arenosa</name>
    <dbReference type="NCBI Taxonomy" id="1240361"/>
    <lineage>
        <taxon>Eukaryota</taxon>
        <taxon>Viridiplantae</taxon>
        <taxon>Streptophyta</taxon>
        <taxon>Embryophyta</taxon>
        <taxon>Tracheophyta</taxon>
        <taxon>Spermatophyta</taxon>
        <taxon>Magnoliopsida</taxon>
        <taxon>eudicotyledons</taxon>
        <taxon>Gunneridae</taxon>
        <taxon>Pentapetalae</taxon>
        <taxon>rosids</taxon>
        <taxon>malvids</taxon>
        <taxon>Brassicales</taxon>
        <taxon>Brassicaceae</taxon>
        <taxon>Camelineae</taxon>
        <taxon>Arabidopsis</taxon>
    </lineage>
</organism>
<evidence type="ECO:0000256" key="1">
    <source>
        <dbReference type="SAM" id="SignalP"/>
    </source>
</evidence>
<keyword evidence="3" id="KW-1185">Reference proteome</keyword>
<reference evidence="2 3" key="1">
    <citation type="submission" date="2020-12" db="EMBL/GenBank/DDBJ databases">
        <title>Concerted genomic and epigenomic changes stabilize Arabidopsis allopolyploids.</title>
        <authorList>
            <person name="Chen Z."/>
        </authorList>
    </citation>
    <scope>NUCLEOTIDE SEQUENCE [LARGE SCALE GENOMIC DNA]</scope>
    <source>
        <strain evidence="2">Allo738</strain>
        <tissue evidence="2">Leaf</tissue>
    </source>
</reference>
<keyword evidence="1" id="KW-0732">Signal</keyword>
<evidence type="ECO:0000313" key="2">
    <source>
        <dbReference type="EMBL" id="KAG7647805.1"/>
    </source>
</evidence>
<evidence type="ECO:0000313" key="3">
    <source>
        <dbReference type="Proteomes" id="UP000694240"/>
    </source>
</evidence>
<feature type="signal peptide" evidence="1">
    <location>
        <begin position="1"/>
        <end position="22"/>
    </location>
</feature>